<evidence type="ECO:0000313" key="3">
    <source>
        <dbReference type="Proteomes" id="UP000233782"/>
    </source>
</evidence>
<reference evidence="2 3" key="1">
    <citation type="submission" date="2017-12" db="EMBL/GenBank/DDBJ databases">
        <title>Genomic Encyclopedia of Type Strains, Phase III (KMG-III): the genomes of soil and plant-associated and newly described type strains.</title>
        <authorList>
            <person name="Whitman W."/>
        </authorList>
    </citation>
    <scope>NUCLEOTIDE SEQUENCE [LARGE SCALE GENOMIC DNA]</scope>
    <source>
        <strain evidence="2 3">LP43</strain>
    </source>
</reference>
<feature type="transmembrane region" description="Helical" evidence="1">
    <location>
        <begin position="67"/>
        <end position="85"/>
    </location>
</feature>
<evidence type="ECO:0000313" key="2">
    <source>
        <dbReference type="EMBL" id="PKV66371.1"/>
    </source>
</evidence>
<gene>
    <name evidence="2" type="ORF">BD749_1497</name>
</gene>
<name>A0A2N3UAI8_9BACT</name>
<dbReference type="Proteomes" id="UP000233782">
    <property type="component" value="Unassembled WGS sequence"/>
</dbReference>
<keyword evidence="1" id="KW-1133">Transmembrane helix</keyword>
<feature type="transmembrane region" description="Helical" evidence="1">
    <location>
        <begin position="6"/>
        <end position="34"/>
    </location>
</feature>
<proteinExistence type="predicted"/>
<protein>
    <submittedName>
        <fullName evidence="2">Uncharacterized protein</fullName>
    </submittedName>
</protein>
<organism evidence="2 3">
    <name type="scientific">Pontibacter ramchanderi</name>
    <dbReference type="NCBI Taxonomy" id="1179743"/>
    <lineage>
        <taxon>Bacteria</taxon>
        <taxon>Pseudomonadati</taxon>
        <taxon>Bacteroidota</taxon>
        <taxon>Cytophagia</taxon>
        <taxon>Cytophagales</taxon>
        <taxon>Hymenobacteraceae</taxon>
        <taxon>Pontibacter</taxon>
    </lineage>
</organism>
<keyword evidence="1" id="KW-0472">Membrane</keyword>
<comment type="caution">
    <text evidence="2">The sequence shown here is derived from an EMBL/GenBank/DDBJ whole genome shotgun (WGS) entry which is preliminary data.</text>
</comment>
<dbReference type="RefSeq" id="WP_101443765.1">
    <property type="nucleotide sequence ID" value="NZ_PJMU01000002.1"/>
</dbReference>
<dbReference type="EMBL" id="PJMU01000002">
    <property type="protein sequence ID" value="PKV66371.1"/>
    <property type="molecule type" value="Genomic_DNA"/>
</dbReference>
<dbReference type="AlphaFoldDB" id="A0A2N3UAI8"/>
<keyword evidence="1" id="KW-0812">Transmembrane</keyword>
<keyword evidence="3" id="KW-1185">Reference proteome</keyword>
<evidence type="ECO:0000256" key="1">
    <source>
        <dbReference type="SAM" id="Phobius"/>
    </source>
</evidence>
<feature type="transmembrane region" description="Helical" evidence="1">
    <location>
        <begin position="41"/>
        <end position="61"/>
    </location>
</feature>
<sequence>MIALDGLVAVVYVAILLLLSALVVFLAVGVVVVLRRPNRIVAVYFTATPVLFLVGYLLTHAFNNPDFILITAAVMLLFNSAFLPYTKKHLKRA</sequence>
<accession>A0A2N3UAI8</accession>